<keyword evidence="1" id="KW-0812">Transmembrane</keyword>
<accession>A0AAU8J8Y7</accession>
<keyword evidence="1" id="KW-1133">Transmembrane helix</keyword>
<dbReference type="AlphaFoldDB" id="A0AAU8J8Y7"/>
<feature type="transmembrane region" description="Helical" evidence="1">
    <location>
        <begin position="168"/>
        <end position="189"/>
    </location>
</feature>
<sequence length="190" mass="21717">MTIVKNLNPDPHGGGYTFVSVLLQLRQKIPKPHNTPELKAIISKGLRIAQETDEEYQKHGTFLRLRVYLIYQITFELWSYQHQMLLKNIDRVRDPKLEDYDLVNSHQELAINIFDTLANIANIENPGSIRNDFLAGWAATIQQLGNMFGYLPKPMSDWNIQTISGNRLYAIIATFCFVVALLIATLILMG</sequence>
<reference evidence="2" key="1">
    <citation type="submission" date="2024-07" db="EMBL/GenBank/DDBJ databases">
        <authorList>
            <person name="Kim Y.J."/>
            <person name="Jeong J.Y."/>
        </authorList>
    </citation>
    <scope>NUCLEOTIDE SEQUENCE</scope>
    <source>
        <strain evidence="2">GIHE-MW2</strain>
    </source>
</reference>
<protein>
    <submittedName>
        <fullName evidence="2">Uncharacterized protein</fullName>
    </submittedName>
</protein>
<dbReference type="RefSeq" id="WP_054465433.1">
    <property type="nucleotide sequence ID" value="NZ_CP159837.1"/>
</dbReference>
<proteinExistence type="predicted"/>
<evidence type="ECO:0000256" key="1">
    <source>
        <dbReference type="SAM" id="Phobius"/>
    </source>
</evidence>
<evidence type="ECO:0000313" key="2">
    <source>
        <dbReference type="EMBL" id="XCM35613.1"/>
    </source>
</evidence>
<keyword evidence="1" id="KW-0472">Membrane</keyword>
<organism evidence="2">
    <name type="scientific">Planktothricoides raciborskii GIHE-MW2</name>
    <dbReference type="NCBI Taxonomy" id="2792601"/>
    <lineage>
        <taxon>Bacteria</taxon>
        <taxon>Bacillati</taxon>
        <taxon>Cyanobacteriota</taxon>
        <taxon>Cyanophyceae</taxon>
        <taxon>Oscillatoriophycideae</taxon>
        <taxon>Oscillatoriales</taxon>
        <taxon>Oscillatoriaceae</taxon>
        <taxon>Planktothricoides</taxon>
    </lineage>
</organism>
<gene>
    <name evidence="2" type="ORF">ABWT76_004305</name>
</gene>
<name>A0AAU8J8Y7_9CYAN</name>
<dbReference type="EMBL" id="CP159837">
    <property type="protein sequence ID" value="XCM35613.1"/>
    <property type="molecule type" value="Genomic_DNA"/>
</dbReference>